<organism evidence="3">
    <name type="scientific">uncultured Rubrobacteraceae bacterium</name>
    <dbReference type="NCBI Taxonomy" id="349277"/>
    <lineage>
        <taxon>Bacteria</taxon>
        <taxon>Bacillati</taxon>
        <taxon>Actinomycetota</taxon>
        <taxon>Rubrobacteria</taxon>
        <taxon>Rubrobacterales</taxon>
        <taxon>Rubrobacteraceae</taxon>
        <taxon>environmental samples</taxon>
    </lineage>
</organism>
<feature type="compositionally biased region" description="Acidic residues" evidence="1">
    <location>
        <begin position="127"/>
        <end position="142"/>
    </location>
</feature>
<dbReference type="Gene3D" id="3.90.50.10">
    <property type="entry name" value="Photosynthetic Reaction Center, subunit H, domain 2"/>
    <property type="match status" value="1"/>
</dbReference>
<accession>A0A6J4Q7C7</accession>
<feature type="region of interest" description="Disordered" evidence="1">
    <location>
        <begin position="108"/>
        <end position="380"/>
    </location>
</feature>
<feature type="compositionally biased region" description="Basic and acidic residues" evidence="1">
    <location>
        <begin position="266"/>
        <end position="276"/>
    </location>
</feature>
<dbReference type="InterPro" id="IPR011033">
    <property type="entry name" value="PRC_barrel-like_sf"/>
</dbReference>
<sequence>MVSDDRLGEIQEKYKGYKIYDRDGEELGTVSDVSVKETDLEEYIGVKMGFFGLRSTLIPLEIVSVNERERAIEIAESRERIENAPTHDDDEDLTPDFESVIRRYFSLETTEYPTGRGSSGQQPGGIDEPDPDATSSEDDAPSSDDTQAERHTALSRKREPVGQQEYRDREDGQRARSTGRGDPGVGSAETSHEEAGYQETETEARARGGEPEARDAVGEDLVGREGGHEYREFEDMQDQQSTTTGFPLERRGGPGESVAGDPQVEQTDRRGGREDVGSSGGVDEAGRYADAPAGGSDSRKHGDLASMQDVDKERGGSTSYSSESEESYGGGETEETFERPLDKVTGMWGEESGRAKVRRRVRRTESNKSTREESEYRSDW</sequence>
<protein>
    <recommendedName>
        <fullName evidence="2">PRC-barrel domain-containing protein</fullName>
    </recommendedName>
</protein>
<dbReference type="InterPro" id="IPR014747">
    <property type="entry name" value="Bac_photo_RC_H_C"/>
</dbReference>
<proteinExistence type="predicted"/>
<dbReference type="GO" id="GO:0019684">
    <property type="term" value="P:photosynthesis, light reaction"/>
    <property type="evidence" value="ECO:0007669"/>
    <property type="project" value="InterPro"/>
</dbReference>
<feature type="compositionally biased region" description="Basic and acidic residues" evidence="1">
    <location>
        <begin position="363"/>
        <end position="380"/>
    </location>
</feature>
<dbReference type="EMBL" id="CADCVE010000001">
    <property type="protein sequence ID" value="CAA9432511.1"/>
    <property type="molecule type" value="Genomic_DNA"/>
</dbReference>
<dbReference type="SUPFAM" id="SSF50346">
    <property type="entry name" value="PRC-barrel domain"/>
    <property type="match status" value="1"/>
</dbReference>
<feature type="domain" description="PRC-barrel" evidence="2">
    <location>
        <begin position="14"/>
        <end position="79"/>
    </location>
</feature>
<evidence type="ECO:0000256" key="1">
    <source>
        <dbReference type="SAM" id="MobiDB-lite"/>
    </source>
</evidence>
<evidence type="ECO:0000259" key="2">
    <source>
        <dbReference type="Pfam" id="PF05239"/>
    </source>
</evidence>
<dbReference type="InterPro" id="IPR027275">
    <property type="entry name" value="PRC-brl_dom"/>
</dbReference>
<gene>
    <name evidence="3" type="ORF">AVDCRST_MAG28-1558</name>
</gene>
<feature type="compositionally biased region" description="Basic and acidic residues" evidence="1">
    <location>
        <begin position="297"/>
        <end position="315"/>
    </location>
</feature>
<reference evidence="3" key="1">
    <citation type="submission" date="2020-02" db="EMBL/GenBank/DDBJ databases">
        <authorList>
            <person name="Meier V. D."/>
        </authorList>
    </citation>
    <scope>NUCLEOTIDE SEQUENCE</scope>
    <source>
        <strain evidence="3">AVDCRST_MAG28</strain>
    </source>
</reference>
<dbReference type="AlphaFoldDB" id="A0A6J4Q7C7"/>
<feature type="compositionally biased region" description="Basic and acidic residues" evidence="1">
    <location>
        <begin position="202"/>
        <end position="234"/>
    </location>
</feature>
<feature type="compositionally biased region" description="Basic and acidic residues" evidence="1">
    <location>
        <begin position="147"/>
        <end position="174"/>
    </location>
</feature>
<evidence type="ECO:0000313" key="3">
    <source>
        <dbReference type="EMBL" id="CAA9432511.1"/>
    </source>
</evidence>
<name>A0A6J4Q7C7_9ACTN</name>
<dbReference type="Pfam" id="PF05239">
    <property type="entry name" value="PRC"/>
    <property type="match status" value="1"/>
</dbReference>
<dbReference type="GO" id="GO:0030077">
    <property type="term" value="C:plasma membrane light-harvesting complex"/>
    <property type="evidence" value="ECO:0007669"/>
    <property type="project" value="InterPro"/>
</dbReference>